<reference evidence="2 3" key="1">
    <citation type="journal article" date="2017" name="Elife">
        <title>Extensive horizontal gene transfer in cheese-associated bacteria.</title>
        <authorList>
            <person name="Bonham K.S."/>
            <person name="Wolfe B.E."/>
            <person name="Dutton R.J."/>
        </authorList>
    </citation>
    <scope>NUCLEOTIDE SEQUENCE [LARGE SCALE GENOMIC DNA]</scope>
    <source>
        <strain evidence="2 3">341_9</strain>
    </source>
</reference>
<evidence type="ECO:0000313" key="3">
    <source>
        <dbReference type="Proteomes" id="UP000218598"/>
    </source>
</evidence>
<name>A0A2A3YGL5_9MICO</name>
<keyword evidence="1" id="KW-0472">Membrane</keyword>
<keyword evidence="1" id="KW-0812">Transmembrane</keyword>
<dbReference type="AlphaFoldDB" id="A0A2A3YGL5"/>
<keyword evidence="1" id="KW-1133">Transmembrane helix</keyword>
<organism evidence="2 3">
    <name type="scientific">Brachybacterium alimentarium</name>
    <dbReference type="NCBI Taxonomy" id="47845"/>
    <lineage>
        <taxon>Bacteria</taxon>
        <taxon>Bacillati</taxon>
        <taxon>Actinomycetota</taxon>
        <taxon>Actinomycetes</taxon>
        <taxon>Micrococcales</taxon>
        <taxon>Dermabacteraceae</taxon>
        <taxon>Brachybacterium</taxon>
    </lineage>
</organism>
<dbReference type="EMBL" id="NRGR01000023">
    <property type="protein sequence ID" value="PCC38398.1"/>
    <property type="molecule type" value="Genomic_DNA"/>
</dbReference>
<protein>
    <submittedName>
        <fullName evidence="2">Uncharacterized protein</fullName>
    </submittedName>
</protein>
<dbReference type="GeneID" id="95327443"/>
<comment type="caution">
    <text evidence="2">The sequence shown here is derived from an EMBL/GenBank/DDBJ whole genome shotgun (WGS) entry which is preliminary data.</text>
</comment>
<keyword evidence="3" id="KW-1185">Reference proteome</keyword>
<gene>
    <name evidence="2" type="ORF">CIK66_13885</name>
</gene>
<dbReference type="Proteomes" id="UP000218598">
    <property type="component" value="Unassembled WGS sequence"/>
</dbReference>
<evidence type="ECO:0000313" key="2">
    <source>
        <dbReference type="EMBL" id="PCC38398.1"/>
    </source>
</evidence>
<sequence length="67" mass="7027">MTHEQMSSLVAIERRAFTALALCAAAVVALLLVAVTGVIVLEPHPMHLPGASHGVALDALVTLIFLR</sequence>
<feature type="transmembrane region" description="Helical" evidence="1">
    <location>
        <begin position="16"/>
        <end position="41"/>
    </location>
</feature>
<accession>A0A2A3YGL5</accession>
<evidence type="ECO:0000256" key="1">
    <source>
        <dbReference type="SAM" id="Phobius"/>
    </source>
</evidence>
<dbReference type="RefSeq" id="WP_096164842.1">
    <property type="nucleotide sequence ID" value="NZ_BAAAIQ010000002.1"/>
</dbReference>
<proteinExistence type="predicted"/>